<evidence type="ECO:0000313" key="2">
    <source>
        <dbReference type="Proteomes" id="UP000749559"/>
    </source>
</evidence>
<proteinExistence type="predicted"/>
<accession>A0A8J1UCA1</accession>
<dbReference type="SUPFAM" id="SSF57625">
    <property type="entry name" value="Invertebrate chitin-binding proteins"/>
    <property type="match status" value="1"/>
</dbReference>
<dbReference type="GO" id="GO:0005576">
    <property type="term" value="C:extracellular region"/>
    <property type="evidence" value="ECO:0007669"/>
    <property type="project" value="InterPro"/>
</dbReference>
<comment type="caution">
    <text evidence="1">The sequence shown here is derived from an EMBL/GenBank/DDBJ whole genome shotgun (WGS) entry which is preliminary data.</text>
</comment>
<dbReference type="EMBL" id="CAIIXF020000004">
    <property type="protein sequence ID" value="CAH1780839.1"/>
    <property type="molecule type" value="Genomic_DNA"/>
</dbReference>
<reference evidence="1" key="1">
    <citation type="submission" date="2022-03" db="EMBL/GenBank/DDBJ databases">
        <authorList>
            <person name="Martin C."/>
        </authorList>
    </citation>
    <scope>NUCLEOTIDE SEQUENCE</scope>
</reference>
<dbReference type="OrthoDB" id="439917at2759"/>
<dbReference type="SMART" id="SM00494">
    <property type="entry name" value="ChtBD2"/>
    <property type="match status" value="2"/>
</dbReference>
<feature type="non-terminal residue" evidence="1">
    <location>
        <position position="322"/>
    </location>
</feature>
<evidence type="ECO:0000313" key="1">
    <source>
        <dbReference type="EMBL" id="CAH1780839.1"/>
    </source>
</evidence>
<dbReference type="InterPro" id="IPR036508">
    <property type="entry name" value="Chitin-bd_dom_sf"/>
</dbReference>
<protein>
    <submittedName>
        <fullName evidence="1">Uncharacterized protein</fullName>
    </submittedName>
</protein>
<sequence length="322" mass="34721">MSLRPRVLGELVINKKESRMRLLVVLGFVAIASGYRLERSGAPVVLSAEQIALCGSIDTQGYLPGEDAEGGDCCSFIVCNAANLNKTGYLGKCMGGTVWNNEQLTCDDPKQVAGCDPTTCTVPMRTTALCPDDLESGQCCIGGREPIYTQLSDSTYTLGDGEHSCPGGQLFNVEDCCCEAEFAAVPPCDDLDSLYFTLPDTDPSGLPNDIMDKCCAFAQCWSNRTGYDLVPCMPPSVWNAEAKACDIRANVMECMDINCGIEMTDPPCPGPEELEEGQCCMAGQVYSTFEDKTMYMREPGPLALGLLKIQCCPEVDGVQMVF</sequence>
<dbReference type="AlphaFoldDB" id="A0A8J1UCA1"/>
<dbReference type="PROSITE" id="PS50940">
    <property type="entry name" value="CHIT_BIND_II"/>
    <property type="match status" value="1"/>
</dbReference>
<name>A0A8J1UCA1_OWEFU</name>
<dbReference type="GO" id="GO:0008061">
    <property type="term" value="F:chitin binding"/>
    <property type="evidence" value="ECO:0007669"/>
    <property type="project" value="InterPro"/>
</dbReference>
<dbReference type="InterPro" id="IPR002557">
    <property type="entry name" value="Chitin-bd_dom"/>
</dbReference>
<dbReference type="Proteomes" id="UP000749559">
    <property type="component" value="Unassembled WGS sequence"/>
</dbReference>
<organism evidence="1 2">
    <name type="scientific">Owenia fusiformis</name>
    <name type="common">Polychaete worm</name>
    <dbReference type="NCBI Taxonomy" id="6347"/>
    <lineage>
        <taxon>Eukaryota</taxon>
        <taxon>Metazoa</taxon>
        <taxon>Spiralia</taxon>
        <taxon>Lophotrochozoa</taxon>
        <taxon>Annelida</taxon>
        <taxon>Polychaeta</taxon>
        <taxon>Sedentaria</taxon>
        <taxon>Canalipalpata</taxon>
        <taxon>Sabellida</taxon>
        <taxon>Oweniida</taxon>
        <taxon>Oweniidae</taxon>
        <taxon>Owenia</taxon>
    </lineage>
</organism>
<keyword evidence="2" id="KW-1185">Reference proteome</keyword>
<dbReference type="Pfam" id="PF01607">
    <property type="entry name" value="CBM_14"/>
    <property type="match status" value="1"/>
</dbReference>
<dbReference type="Gene3D" id="2.170.140.10">
    <property type="entry name" value="Chitin binding domain"/>
    <property type="match status" value="1"/>
</dbReference>
<gene>
    <name evidence="1" type="ORF">OFUS_LOCUS7477</name>
</gene>